<evidence type="ECO:0000313" key="1">
    <source>
        <dbReference type="EMBL" id="KAJ7652245.1"/>
    </source>
</evidence>
<comment type="caution">
    <text evidence="1">The sequence shown here is derived from an EMBL/GenBank/DDBJ whole genome shotgun (WGS) entry which is preliminary data.</text>
</comment>
<evidence type="ECO:0000313" key="2">
    <source>
        <dbReference type="Proteomes" id="UP001221757"/>
    </source>
</evidence>
<name>A0AAD7CLS5_MYCRO</name>
<proteinExistence type="predicted"/>
<keyword evidence="2" id="KW-1185">Reference proteome</keyword>
<accession>A0AAD7CLS5</accession>
<organism evidence="1 2">
    <name type="scientific">Mycena rosella</name>
    <name type="common">Pink bonnet</name>
    <name type="synonym">Agaricus rosellus</name>
    <dbReference type="NCBI Taxonomy" id="1033263"/>
    <lineage>
        <taxon>Eukaryota</taxon>
        <taxon>Fungi</taxon>
        <taxon>Dikarya</taxon>
        <taxon>Basidiomycota</taxon>
        <taxon>Agaricomycotina</taxon>
        <taxon>Agaricomycetes</taxon>
        <taxon>Agaricomycetidae</taxon>
        <taxon>Agaricales</taxon>
        <taxon>Marasmiineae</taxon>
        <taxon>Mycenaceae</taxon>
        <taxon>Mycena</taxon>
    </lineage>
</organism>
<dbReference type="Proteomes" id="UP001221757">
    <property type="component" value="Unassembled WGS sequence"/>
</dbReference>
<dbReference type="AlphaFoldDB" id="A0AAD7CLS5"/>
<reference evidence="1" key="1">
    <citation type="submission" date="2023-03" db="EMBL/GenBank/DDBJ databases">
        <title>Massive genome expansion in bonnet fungi (Mycena s.s.) driven by repeated elements and novel gene families across ecological guilds.</title>
        <authorList>
            <consortium name="Lawrence Berkeley National Laboratory"/>
            <person name="Harder C.B."/>
            <person name="Miyauchi S."/>
            <person name="Viragh M."/>
            <person name="Kuo A."/>
            <person name="Thoen E."/>
            <person name="Andreopoulos B."/>
            <person name="Lu D."/>
            <person name="Skrede I."/>
            <person name="Drula E."/>
            <person name="Henrissat B."/>
            <person name="Morin E."/>
            <person name="Kohler A."/>
            <person name="Barry K."/>
            <person name="LaButti K."/>
            <person name="Morin E."/>
            <person name="Salamov A."/>
            <person name="Lipzen A."/>
            <person name="Mereny Z."/>
            <person name="Hegedus B."/>
            <person name="Baldrian P."/>
            <person name="Stursova M."/>
            <person name="Weitz H."/>
            <person name="Taylor A."/>
            <person name="Grigoriev I.V."/>
            <person name="Nagy L.G."/>
            <person name="Martin F."/>
            <person name="Kauserud H."/>
        </authorList>
    </citation>
    <scope>NUCLEOTIDE SEQUENCE</scope>
    <source>
        <strain evidence="1">CBHHK067</strain>
    </source>
</reference>
<gene>
    <name evidence="1" type="ORF">B0H17DRAFT_1147463</name>
</gene>
<sequence>MRVTASAPENEDEVVAGRVEEEGGRRLQALAEDVRLGQGRGAATSVRDRTSRRTWVGLYVLEEAGQGEVEEGSVCVEHADAGRIACGRGFQILWCATNCSSNTTEADLSCGKRRQVVLIEEMHIRMAAAGENGIQARRFGEGQSRGRAGCRARARVEVNAHLNSLTGVQDDAQSIHKSQNEYDDLDVGKRWIKPIFPIQERRTMQFSPFLLRGGRGRVRCAGPDFTGRDDNR</sequence>
<protein>
    <submittedName>
        <fullName evidence="1">Uncharacterized protein</fullName>
    </submittedName>
</protein>
<dbReference type="EMBL" id="JARKIE010000351">
    <property type="protein sequence ID" value="KAJ7652245.1"/>
    <property type="molecule type" value="Genomic_DNA"/>
</dbReference>